<feature type="signal peptide" evidence="1">
    <location>
        <begin position="1"/>
        <end position="22"/>
    </location>
</feature>
<dbReference type="RefSeq" id="WP_044618052.1">
    <property type="nucleotide sequence ID" value="NZ_CP007142.1"/>
</dbReference>
<organism evidence="2 3">
    <name type="scientific">Gynuella sunshinyii YC6258</name>
    <dbReference type="NCBI Taxonomy" id="1445510"/>
    <lineage>
        <taxon>Bacteria</taxon>
        <taxon>Pseudomonadati</taxon>
        <taxon>Pseudomonadota</taxon>
        <taxon>Gammaproteobacteria</taxon>
        <taxon>Oceanospirillales</taxon>
        <taxon>Saccharospirillaceae</taxon>
        <taxon>Gynuella</taxon>
    </lineage>
</organism>
<evidence type="ECO:0000313" key="3">
    <source>
        <dbReference type="Proteomes" id="UP000032266"/>
    </source>
</evidence>
<dbReference type="EMBL" id="CP007142">
    <property type="protein sequence ID" value="AJQ95901.1"/>
    <property type="molecule type" value="Genomic_DNA"/>
</dbReference>
<dbReference type="KEGG" id="gsn:YC6258_03865"/>
<gene>
    <name evidence="2" type="ORF">YC6258_03865</name>
</gene>
<keyword evidence="1" id="KW-0732">Signal</keyword>
<protein>
    <recommendedName>
        <fullName evidence="4">Outer membrane protein beta-barrel domain-containing protein</fullName>
    </recommendedName>
</protein>
<name>A0A0C5VNK9_9GAMM</name>
<evidence type="ECO:0000313" key="2">
    <source>
        <dbReference type="EMBL" id="AJQ95901.1"/>
    </source>
</evidence>
<dbReference type="HOGENOM" id="CLU_1249168_0_0_6"/>
<keyword evidence="3" id="KW-1185">Reference proteome</keyword>
<evidence type="ECO:0008006" key="4">
    <source>
        <dbReference type="Google" id="ProtNLM"/>
    </source>
</evidence>
<proteinExistence type="predicted"/>
<reference evidence="2 3" key="1">
    <citation type="submission" date="2014-01" db="EMBL/GenBank/DDBJ databases">
        <title>Full genme sequencing of cellulolytic bacterium Gynuella sunshinyii YC6258T gen. nov., sp. nov.</title>
        <authorList>
            <person name="Khan H."/>
            <person name="Chung E.J."/>
            <person name="Chung Y.R."/>
        </authorList>
    </citation>
    <scope>NUCLEOTIDE SEQUENCE [LARGE SCALE GENOMIC DNA]</scope>
    <source>
        <strain evidence="2 3">YC6258</strain>
    </source>
</reference>
<feature type="chain" id="PRO_5002183793" description="Outer membrane protein beta-barrel domain-containing protein" evidence="1">
    <location>
        <begin position="23"/>
        <end position="221"/>
    </location>
</feature>
<dbReference type="STRING" id="1445510.YC6258_03865"/>
<sequence length="221" mass="24929">MKKIINLVMLLATLTVPVSVFAASSQSSSDGPEGDSGILIKALGSQDHFYGLIGLAKYDNYDKNMGYFAYERYGKMDELEGKSDDSFRVSRFSLKGDAYASATEPAKWSFTGAKVDLYYATTEAENDYEWKNFGIGLGAVMTPVPGLKDFHITPGVQYESKYLSFDWSKDQDAQYDWYVDAEIYVSKRLAIVGQYNRFMVGELFDGEELQEMVMVGFRFFL</sequence>
<dbReference type="Proteomes" id="UP000032266">
    <property type="component" value="Chromosome"/>
</dbReference>
<dbReference type="AlphaFoldDB" id="A0A0C5VNK9"/>
<accession>A0A0C5VNK9</accession>
<evidence type="ECO:0000256" key="1">
    <source>
        <dbReference type="SAM" id="SignalP"/>
    </source>
</evidence>